<proteinExistence type="predicted"/>
<gene>
    <name evidence="5" type="ORF">MNOR_LOCUS7764</name>
</gene>
<reference evidence="5 6" key="1">
    <citation type="submission" date="2024-05" db="EMBL/GenBank/DDBJ databases">
        <authorList>
            <person name="Wallberg A."/>
        </authorList>
    </citation>
    <scope>NUCLEOTIDE SEQUENCE [LARGE SCALE GENOMIC DNA]</scope>
</reference>
<dbReference type="PANTHER" id="PTHR10380">
    <property type="entry name" value="CUTICLE PROTEIN"/>
    <property type="match status" value="1"/>
</dbReference>
<protein>
    <submittedName>
        <fullName evidence="5">Uncharacterized protein</fullName>
    </submittedName>
</protein>
<sequence length="178" mass="18179">MNTVLLLTTLVSACVGAPQYAAPAPPSPSYSSPSGGSGGGSRGSSGPHIAIIQDNRSPIDAGGAYNFNFETANGISQSESGSSVQTAEGTGSAMTGEYSFTLPDGQVFTMQYVADQNGFQAQSPFLPVAPVNPHPIPAHAQEQILFAQSGQTPDSGFYNPGRAAPAPSAPSSSYRRPN</sequence>
<organism evidence="5 6">
    <name type="scientific">Meganyctiphanes norvegica</name>
    <name type="common">Northern krill</name>
    <name type="synonym">Thysanopoda norvegica</name>
    <dbReference type="NCBI Taxonomy" id="48144"/>
    <lineage>
        <taxon>Eukaryota</taxon>
        <taxon>Metazoa</taxon>
        <taxon>Ecdysozoa</taxon>
        <taxon>Arthropoda</taxon>
        <taxon>Crustacea</taxon>
        <taxon>Multicrustacea</taxon>
        <taxon>Malacostraca</taxon>
        <taxon>Eumalacostraca</taxon>
        <taxon>Eucarida</taxon>
        <taxon>Euphausiacea</taxon>
        <taxon>Euphausiidae</taxon>
        <taxon>Meganyctiphanes</taxon>
    </lineage>
</organism>
<keyword evidence="1 2" id="KW-0193">Cuticle</keyword>
<dbReference type="PRINTS" id="PR00947">
    <property type="entry name" value="CUTICLE"/>
</dbReference>
<feature type="compositionally biased region" description="Low complexity" evidence="3">
    <location>
        <begin position="162"/>
        <end position="178"/>
    </location>
</feature>
<evidence type="ECO:0000313" key="6">
    <source>
        <dbReference type="Proteomes" id="UP001497623"/>
    </source>
</evidence>
<evidence type="ECO:0000256" key="4">
    <source>
        <dbReference type="SAM" id="SignalP"/>
    </source>
</evidence>
<name>A0AAV2Q2N3_MEGNR</name>
<feature type="region of interest" description="Disordered" evidence="3">
    <location>
        <begin position="146"/>
        <end position="178"/>
    </location>
</feature>
<dbReference type="InterPro" id="IPR050468">
    <property type="entry name" value="Cuticle_Struct_Prot"/>
</dbReference>
<evidence type="ECO:0000256" key="1">
    <source>
        <dbReference type="ARBA" id="ARBA00022460"/>
    </source>
</evidence>
<dbReference type="EMBL" id="CAXKWB010003480">
    <property type="protein sequence ID" value="CAL4069343.1"/>
    <property type="molecule type" value="Genomic_DNA"/>
</dbReference>
<feature type="signal peptide" evidence="4">
    <location>
        <begin position="1"/>
        <end position="16"/>
    </location>
</feature>
<feature type="region of interest" description="Disordered" evidence="3">
    <location>
        <begin position="22"/>
        <end position="50"/>
    </location>
</feature>
<keyword evidence="6" id="KW-1185">Reference proteome</keyword>
<dbReference type="Proteomes" id="UP001497623">
    <property type="component" value="Unassembled WGS sequence"/>
</dbReference>
<dbReference type="PROSITE" id="PS51155">
    <property type="entry name" value="CHIT_BIND_RR_2"/>
    <property type="match status" value="1"/>
</dbReference>
<dbReference type="InterPro" id="IPR031311">
    <property type="entry name" value="CHIT_BIND_RR_consensus"/>
</dbReference>
<evidence type="ECO:0000256" key="3">
    <source>
        <dbReference type="SAM" id="MobiDB-lite"/>
    </source>
</evidence>
<dbReference type="AlphaFoldDB" id="A0AAV2Q2N3"/>
<evidence type="ECO:0000256" key="2">
    <source>
        <dbReference type="PROSITE-ProRule" id="PRU00497"/>
    </source>
</evidence>
<feature type="chain" id="PRO_5043864451" evidence="4">
    <location>
        <begin position="17"/>
        <end position="178"/>
    </location>
</feature>
<evidence type="ECO:0000313" key="5">
    <source>
        <dbReference type="EMBL" id="CAL4069343.1"/>
    </source>
</evidence>
<keyword evidence="4" id="KW-0732">Signal</keyword>
<dbReference type="Pfam" id="PF00379">
    <property type="entry name" value="Chitin_bind_4"/>
    <property type="match status" value="1"/>
</dbReference>
<dbReference type="GO" id="GO:0008010">
    <property type="term" value="F:structural constituent of chitin-based larval cuticle"/>
    <property type="evidence" value="ECO:0007669"/>
    <property type="project" value="TreeGrafter"/>
</dbReference>
<accession>A0AAV2Q2N3</accession>
<dbReference type="InterPro" id="IPR000618">
    <property type="entry name" value="Insect_cuticle"/>
</dbReference>
<dbReference type="GO" id="GO:0062129">
    <property type="term" value="C:chitin-based extracellular matrix"/>
    <property type="evidence" value="ECO:0007669"/>
    <property type="project" value="TreeGrafter"/>
</dbReference>
<dbReference type="PROSITE" id="PS00233">
    <property type="entry name" value="CHIT_BIND_RR_1"/>
    <property type="match status" value="1"/>
</dbReference>
<comment type="caution">
    <text evidence="5">The sequence shown here is derived from an EMBL/GenBank/DDBJ whole genome shotgun (WGS) entry which is preliminary data.</text>
</comment>
<dbReference type="PANTHER" id="PTHR10380:SF173">
    <property type="entry name" value="CUTICULAR PROTEIN 47EF, ISOFORM C-RELATED"/>
    <property type="match status" value="1"/>
</dbReference>